<protein>
    <recommendedName>
        <fullName evidence="1">Thioredoxin-like fold domain-containing protein</fullName>
    </recommendedName>
</protein>
<dbReference type="InterPro" id="IPR036249">
    <property type="entry name" value="Thioredoxin-like_sf"/>
</dbReference>
<dbReference type="InterPro" id="IPR041737">
    <property type="entry name" value="SoxW"/>
</dbReference>
<accession>A0A4U8T9I4</accession>
<dbReference type="OrthoDB" id="5366120at2"/>
<comment type="caution">
    <text evidence="2">The sequence shown here is derived from an EMBL/GenBank/DDBJ whole genome shotgun (WGS) entry which is preliminary data.</text>
</comment>
<keyword evidence="3" id="KW-1185">Reference proteome</keyword>
<name>A0A4U8T9I4_9HELI</name>
<gene>
    <name evidence="2" type="ORF">LS71_006110</name>
</gene>
<feature type="domain" description="Thioredoxin-like fold" evidence="1">
    <location>
        <begin position="89"/>
        <end position="197"/>
    </location>
</feature>
<proteinExistence type="predicted"/>
<dbReference type="EMBL" id="JRPR02000004">
    <property type="protein sequence ID" value="TLD96294.1"/>
    <property type="molecule type" value="Genomic_DNA"/>
</dbReference>
<dbReference type="AlphaFoldDB" id="A0A4U8T9I4"/>
<dbReference type="STRING" id="1677920.LS71_07490"/>
<dbReference type="CDD" id="cd02951">
    <property type="entry name" value="SoxW"/>
    <property type="match status" value="1"/>
</dbReference>
<sequence length="222" mass="24844">MIVSISHKALLISFKEDKVKAKAALRTFGICAGICSGIIFLGCNDEGEVKVSQGSNTQKSHIEQAESLDKASYAGLEDVFLDTKNIFADKNKVTLLVFGKNNCVYCDKLKDDIKDNATLKNMLQSQFVPYYINTSYSKVHNLTFGDSKTSLNTAALTESYVKSPMRPTPTLVFLDFQGKKIYELPGYIPSSQLLILLEYMQSHSWENKKEEQIAREINNAFS</sequence>
<evidence type="ECO:0000259" key="1">
    <source>
        <dbReference type="Pfam" id="PF13098"/>
    </source>
</evidence>
<evidence type="ECO:0000313" key="2">
    <source>
        <dbReference type="EMBL" id="TLD96294.1"/>
    </source>
</evidence>
<reference evidence="2 3" key="1">
    <citation type="journal article" date="2014" name="Genome Announc.">
        <title>Draft genome sequences of eight enterohepatic helicobacter species isolated from both laboratory and wild rodents.</title>
        <authorList>
            <person name="Sheh A."/>
            <person name="Shen Z."/>
            <person name="Fox J.G."/>
        </authorList>
    </citation>
    <scope>NUCLEOTIDE SEQUENCE [LARGE SCALE GENOMIC DNA]</scope>
    <source>
        <strain evidence="2 3">MIT 09-6949</strain>
    </source>
</reference>
<evidence type="ECO:0000313" key="3">
    <source>
        <dbReference type="Proteomes" id="UP000029733"/>
    </source>
</evidence>
<dbReference type="Gene3D" id="3.40.30.10">
    <property type="entry name" value="Glutaredoxin"/>
    <property type="match status" value="1"/>
</dbReference>
<dbReference type="Proteomes" id="UP000029733">
    <property type="component" value="Unassembled WGS sequence"/>
</dbReference>
<dbReference type="InterPro" id="IPR012336">
    <property type="entry name" value="Thioredoxin-like_fold"/>
</dbReference>
<organism evidence="2 3">
    <name type="scientific">Helicobacter jaachi</name>
    <dbReference type="NCBI Taxonomy" id="1677920"/>
    <lineage>
        <taxon>Bacteria</taxon>
        <taxon>Pseudomonadati</taxon>
        <taxon>Campylobacterota</taxon>
        <taxon>Epsilonproteobacteria</taxon>
        <taxon>Campylobacterales</taxon>
        <taxon>Helicobacteraceae</taxon>
        <taxon>Helicobacter</taxon>
    </lineage>
</organism>
<dbReference type="SUPFAM" id="SSF52833">
    <property type="entry name" value="Thioredoxin-like"/>
    <property type="match status" value="1"/>
</dbReference>
<dbReference type="Pfam" id="PF13098">
    <property type="entry name" value="Thioredoxin_2"/>
    <property type="match status" value="1"/>
</dbReference>